<dbReference type="Pfam" id="PF01494">
    <property type="entry name" value="FAD_binding_3"/>
    <property type="match status" value="1"/>
</dbReference>
<organism evidence="2 3">
    <name type="scientific">Ollibium composti</name>
    <dbReference type="NCBI Taxonomy" id="2675109"/>
    <lineage>
        <taxon>Bacteria</taxon>
        <taxon>Pseudomonadati</taxon>
        <taxon>Pseudomonadota</taxon>
        <taxon>Alphaproteobacteria</taxon>
        <taxon>Hyphomicrobiales</taxon>
        <taxon>Phyllobacteriaceae</taxon>
        <taxon>Ollibium</taxon>
    </lineage>
</organism>
<dbReference type="PRINTS" id="PR00420">
    <property type="entry name" value="RNGMNOXGNASE"/>
</dbReference>
<evidence type="ECO:0000313" key="2">
    <source>
        <dbReference type="EMBL" id="THF54548.1"/>
    </source>
</evidence>
<feature type="domain" description="FAD-binding" evidence="1">
    <location>
        <begin position="12"/>
        <end position="308"/>
    </location>
</feature>
<keyword evidence="3" id="KW-1185">Reference proteome</keyword>
<dbReference type="PANTHER" id="PTHR43747:SF1">
    <property type="entry name" value="SLR1998 PROTEIN"/>
    <property type="match status" value="1"/>
</dbReference>
<comment type="caution">
    <text evidence="2">The sequence shown here is derived from an EMBL/GenBank/DDBJ whole genome shotgun (WGS) entry which is preliminary data.</text>
</comment>
<dbReference type="GO" id="GO:0004497">
    <property type="term" value="F:monooxygenase activity"/>
    <property type="evidence" value="ECO:0007669"/>
    <property type="project" value="UniProtKB-KW"/>
</dbReference>
<dbReference type="InterPro" id="IPR036188">
    <property type="entry name" value="FAD/NAD-bd_sf"/>
</dbReference>
<sequence length="400" mass="44048">MTTTVAPGTGIECDVAVVGGGLSGTLAAIMLGRAGYRVALVDRNAVFPPEFRVEKIGGDLVSRIERIGLLDAVSANAARFDEIVNARRGRVLDRTRTPHFGFLYENLVAAMRASLPETVTLIVGRVNDLKTSSDRQQVFVHEQGMVEARLVVLATGMGDLLRRTLGMERRVIHERQSLTFGFDIRPADGSFKCSALTYYGERVSDGIDYLSLFPTVTGMRANLFTFRDHRDPWVKAFRESPTETLAATLPGLRKVLGDFQVVGRVQNWIMDLAVAENCRQDGVVLIGDAYQTSCPAAGTGFSRLLTDVERLCHVHVPQWLATPGMTADKIGCYYDDPAKQAADASALAQAKYRRSLTVDTGLAWRVRRLLLVWRRRLVDRLGRLSPGTVARLRTLSGRPA</sequence>
<evidence type="ECO:0000259" key="1">
    <source>
        <dbReference type="Pfam" id="PF01494"/>
    </source>
</evidence>
<keyword evidence="2" id="KW-0560">Oxidoreductase</keyword>
<dbReference type="InterPro" id="IPR050816">
    <property type="entry name" value="Flavin-dep_Halogenase_NPB"/>
</dbReference>
<dbReference type="EMBL" id="SSNY01000018">
    <property type="protein sequence ID" value="THF54548.1"/>
    <property type="molecule type" value="Genomic_DNA"/>
</dbReference>
<reference evidence="2 3" key="1">
    <citation type="submission" date="2019-04" db="EMBL/GenBank/DDBJ databases">
        <title>Mesorhizobium composti sp. nov., isolated from compost.</title>
        <authorList>
            <person name="Lin S.-Y."/>
            <person name="Hameed A."/>
            <person name="Hsieh Y.-T."/>
            <person name="Young C.-C."/>
        </authorList>
    </citation>
    <scope>NUCLEOTIDE SEQUENCE [LARGE SCALE GENOMIC DNA]</scope>
    <source>
        <strain evidence="2 3">CC-YTH430</strain>
    </source>
</reference>
<dbReference type="RefSeq" id="WP_136360223.1">
    <property type="nucleotide sequence ID" value="NZ_SSNY01000018.1"/>
</dbReference>
<dbReference type="SUPFAM" id="SSF51905">
    <property type="entry name" value="FAD/NAD(P)-binding domain"/>
    <property type="match status" value="1"/>
</dbReference>
<gene>
    <name evidence="2" type="ORF">E6C48_21390</name>
</gene>
<accession>A0ABY2Q275</accession>
<dbReference type="Proteomes" id="UP000306441">
    <property type="component" value="Unassembled WGS sequence"/>
</dbReference>
<dbReference type="Gene3D" id="3.50.50.60">
    <property type="entry name" value="FAD/NAD(P)-binding domain"/>
    <property type="match status" value="1"/>
</dbReference>
<name>A0ABY2Q275_9HYPH</name>
<protein>
    <submittedName>
        <fullName evidence="2">FAD-dependent monooxygenase</fullName>
    </submittedName>
</protein>
<dbReference type="PANTHER" id="PTHR43747">
    <property type="entry name" value="FAD-BINDING PROTEIN"/>
    <property type="match status" value="1"/>
</dbReference>
<evidence type="ECO:0000313" key="3">
    <source>
        <dbReference type="Proteomes" id="UP000306441"/>
    </source>
</evidence>
<proteinExistence type="predicted"/>
<dbReference type="InterPro" id="IPR002938">
    <property type="entry name" value="FAD-bd"/>
</dbReference>
<keyword evidence="2" id="KW-0503">Monooxygenase</keyword>